<feature type="transmembrane region" description="Helical" evidence="6">
    <location>
        <begin position="41"/>
        <end position="71"/>
    </location>
</feature>
<name>A0A5D9DB19_HALER</name>
<protein>
    <submittedName>
        <fullName evidence="7">MFS transporter</fullName>
    </submittedName>
</protein>
<dbReference type="InterPro" id="IPR011701">
    <property type="entry name" value="MFS"/>
</dbReference>
<feature type="transmembrane region" description="Helical" evidence="6">
    <location>
        <begin position="372"/>
        <end position="395"/>
    </location>
</feature>
<feature type="transmembrane region" description="Helical" evidence="6">
    <location>
        <begin position="159"/>
        <end position="184"/>
    </location>
</feature>
<comment type="caution">
    <text evidence="7">The sequence shown here is derived from an EMBL/GenBank/DDBJ whole genome shotgun (WGS) entry which is preliminary data.</text>
</comment>
<dbReference type="OrthoDB" id="3332648at2"/>
<evidence type="ECO:0000256" key="6">
    <source>
        <dbReference type="SAM" id="Phobius"/>
    </source>
</evidence>
<dbReference type="Gene3D" id="1.20.1250.20">
    <property type="entry name" value="MFS general substrate transporter like domains"/>
    <property type="match status" value="1"/>
</dbReference>
<organism evidence="7 8">
    <name type="scientific">Halomonas eurihalina</name>
    <dbReference type="NCBI Taxonomy" id="42566"/>
    <lineage>
        <taxon>Bacteria</taxon>
        <taxon>Pseudomonadati</taxon>
        <taxon>Pseudomonadota</taxon>
        <taxon>Gammaproteobacteria</taxon>
        <taxon>Oceanospirillales</taxon>
        <taxon>Halomonadaceae</taxon>
        <taxon>Halomonas</taxon>
    </lineage>
</organism>
<reference evidence="7 8" key="1">
    <citation type="submission" date="2019-08" db="EMBL/GenBank/DDBJ databases">
        <title>Draft Genome Sequence of Halomonas eurihalina Isolated from Preserved Hide-surface.</title>
        <authorList>
            <person name="Hussain S.A."/>
            <person name="Xu A."/>
            <person name="Sarker M."/>
            <person name="Sommers C."/>
        </authorList>
    </citation>
    <scope>NUCLEOTIDE SEQUENCE [LARGE SCALE GENOMIC DNA]</scope>
    <source>
        <strain evidence="7 8">MS1</strain>
    </source>
</reference>
<dbReference type="PANTHER" id="PTHR23513">
    <property type="entry name" value="INTEGRAL MEMBRANE EFFLUX PROTEIN-RELATED"/>
    <property type="match status" value="1"/>
</dbReference>
<evidence type="ECO:0000256" key="3">
    <source>
        <dbReference type="ARBA" id="ARBA00022692"/>
    </source>
</evidence>
<keyword evidence="2" id="KW-1003">Cell membrane</keyword>
<keyword evidence="3 6" id="KW-0812">Transmembrane</keyword>
<accession>A0A5D9DB19</accession>
<dbReference type="PANTHER" id="PTHR23513:SF6">
    <property type="entry name" value="MAJOR FACILITATOR SUPERFAMILY ASSOCIATED DOMAIN-CONTAINING PROTEIN"/>
    <property type="match status" value="1"/>
</dbReference>
<evidence type="ECO:0000256" key="4">
    <source>
        <dbReference type="ARBA" id="ARBA00022989"/>
    </source>
</evidence>
<evidence type="ECO:0000313" key="8">
    <source>
        <dbReference type="Proteomes" id="UP000324260"/>
    </source>
</evidence>
<feature type="transmembrane region" description="Helical" evidence="6">
    <location>
        <begin position="92"/>
        <end position="116"/>
    </location>
</feature>
<feature type="transmembrane region" description="Helical" evidence="6">
    <location>
        <begin position="312"/>
        <end position="331"/>
    </location>
</feature>
<evidence type="ECO:0000256" key="1">
    <source>
        <dbReference type="ARBA" id="ARBA00004651"/>
    </source>
</evidence>
<feature type="transmembrane region" description="Helical" evidence="6">
    <location>
        <begin position="288"/>
        <end position="306"/>
    </location>
</feature>
<keyword evidence="8" id="KW-1185">Reference proteome</keyword>
<feature type="transmembrane region" description="Helical" evidence="6">
    <location>
        <begin position="226"/>
        <end position="246"/>
    </location>
</feature>
<proteinExistence type="predicted"/>
<dbReference type="AlphaFoldDB" id="A0A5D9DB19"/>
<keyword evidence="4 6" id="KW-1133">Transmembrane helix</keyword>
<sequence>MSYLRSVMSRHFRLEVAFSAFLGSRFLSLLADQIALLAIPVAAYMMTGTVVWSGLALAIQWVPRIVLLPFLSRVVDLYPLRVQYLLVDSTRALLALLLVFTPSLALILLGAGVLSLLNGYAFVILECTVGTRFSRDALTRMQSRLQVIENLSRVLGPGIAGFALSAIGLPLTLAICSVLFVVAYSLGTIFFPHDIGEKVQTQTEGWLQNLRSSAHLLWSVRPLRRLAGLTLGLNFLDGVLTALMPALLVTRLGQSETVIGYLNSAGALTVILVMIVASKLASEKRVKVLGHGALAATIVAVSVVSTASSLTIFTLAYIVYLVANSVFVLYLRTERVRHIPIEHFGQVLGVLIAVILSAIPLSGLAVSLLSKVWSIDIIMLFSVMVASFVYGFSFFSTRVKK</sequence>
<feature type="transmembrane region" description="Helical" evidence="6">
    <location>
        <begin position="343"/>
        <end position="366"/>
    </location>
</feature>
<dbReference type="Proteomes" id="UP000324260">
    <property type="component" value="Unassembled WGS sequence"/>
</dbReference>
<evidence type="ECO:0000313" key="7">
    <source>
        <dbReference type="EMBL" id="TZG40907.1"/>
    </source>
</evidence>
<dbReference type="GO" id="GO:0022857">
    <property type="term" value="F:transmembrane transporter activity"/>
    <property type="evidence" value="ECO:0007669"/>
    <property type="project" value="InterPro"/>
</dbReference>
<evidence type="ECO:0000256" key="5">
    <source>
        <dbReference type="ARBA" id="ARBA00023136"/>
    </source>
</evidence>
<dbReference type="GO" id="GO:0005886">
    <property type="term" value="C:plasma membrane"/>
    <property type="evidence" value="ECO:0007669"/>
    <property type="project" value="UniProtKB-SubCell"/>
</dbReference>
<dbReference type="CDD" id="cd06173">
    <property type="entry name" value="MFS_MefA_like"/>
    <property type="match status" value="1"/>
</dbReference>
<keyword evidence="5 6" id="KW-0472">Membrane</keyword>
<gene>
    <name evidence="7" type="ORF">FZZ93_03120</name>
</gene>
<comment type="subcellular location">
    <subcellularLocation>
        <location evidence="1">Cell membrane</location>
        <topology evidence="1">Multi-pass membrane protein</topology>
    </subcellularLocation>
</comment>
<dbReference type="EMBL" id="VTPU01000002">
    <property type="protein sequence ID" value="TZG40907.1"/>
    <property type="molecule type" value="Genomic_DNA"/>
</dbReference>
<evidence type="ECO:0000256" key="2">
    <source>
        <dbReference type="ARBA" id="ARBA00022475"/>
    </source>
</evidence>
<feature type="transmembrane region" description="Helical" evidence="6">
    <location>
        <begin position="258"/>
        <end position="276"/>
    </location>
</feature>
<dbReference type="InterPro" id="IPR036259">
    <property type="entry name" value="MFS_trans_sf"/>
</dbReference>
<dbReference type="Pfam" id="PF07690">
    <property type="entry name" value="MFS_1"/>
    <property type="match status" value="1"/>
</dbReference>
<dbReference type="SUPFAM" id="SSF103473">
    <property type="entry name" value="MFS general substrate transporter"/>
    <property type="match status" value="1"/>
</dbReference>